<dbReference type="Pfam" id="PF11919">
    <property type="entry name" value="PSME4_C"/>
    <property type="match status" value="1"/>
</dbReference>
<sequence length="1793" mass="206361">MEDSIEWQKPSEALPSSYKRETLVEGKEQLEALKSLAQNISHSLNLYAEGTDLVPTEIIPSIYADLELLNNGTKRFLNLKLYKEFLIYSEAQGEDSKQSFSTWENMASNILLILQTLLAGILKRTTDAALRIKLARTVTKLLEKPKILGDDCSFSPPWKETLELLEEFHVRSFDGALFIGKEVREQHLRALVTLLLCFRYYLNSTCEEVIFSLPMFNSIPSAKPNSTSTLFFEKLDWENPVKAIEQLASASLIVPCHSPFILSWIPEAVSLWMKINTCHDWDRLWLRLFGHIAKQQPHAIDWTPYMHIIYDRIFSCFQISTREGARRTQSIIKTPPNVSCLIRGDAVSSAAEFIVYSLTPMNPSGLDLFLRLVQIIEPFYHPNHLEHNQHFVSSFLSSCTRNLLNRLSSERKATQENVVERIQGSRTITAVAAKEHRLTEQWIEDIVSKLYGLTERSLYSKSSKSTQEAANSIGNLCAILPEMVIPKLVLTSQDDFISLTMPHRTKASLKALDVICPILSDSQLYPQGVEYILQLLPHLLPCVDVNDSMKTKLAIDIVTALSHRFGEIFCDQTHVLEEFVLQWIERIIHFLENVEMPAKFGHSKISPLSFDTFGNFCEVFFQNCPESVMFGLCEKVSKIVSASASTEALKHYGIMLFWIAKSYPSCMDSFFIKPLLLQIQDFSQTHLQLKDSSHEELYGRLRLLANAVRGFADSQYSANILQVALAATKETERRLYKAGSRLLRSLLEGLCSTTLGPHLHSSSNQHWNIPNSSHWNMAVKFVEQMLEYLDCSLFDKDPEELLRDEMCKERIFSAARTLHALQRGGRWLLAGAFEKSICQENEVSFSLWKGPVYAGMFGEVNRNLATELWKKVFQRILRLLEICCKYFPDNAVVLYRVLSPIEMGNEAFRFDSRLRRVVNQAKSYKQSMQASIIAKYGPNQVGKNMPSIYHRWRMESLHRKRQGYCAKGGYMEPQLTNALLQYLEEFCFSEFNKVRSRARNALTCALRLTPFHQRWTYAENMFESVQTCIASCEEEKIIACLELLQHPFLIRFFTKYYYWMKKLVFVILQSSKVSERHDVVISLSSLFGKLLSQIHPLVLSSSKQEKETHNIESKYANAKEELQSILDMLYSVVFQSESLIWNGNWKVQAFVFSLLYVFYRPECFISDEYLSQLMKYLCSEVMIVRAVVQRMVHLILQLSNIQQNEKWKQMIVHMLSDNSFELSLLRTMCQDLSVHDPNEQAAGSPLHRNMLSATTMSLASSFFSESLDAWTCWIVDGGEPWPLGYFGRPVNDLVSLRHVRLLSRLLSFVDTQTLYQIHHVALSLLDAEQLRDQIVTPKIKHLIFGEFSVAAIVNLKDDRESLQYALDWMKQLLACFVDADSLSTIETLFRLLYQLDPKCSFYQPFWEYLMYTVSNSDVWNQSSLNDARHMRTLFALVADQFPFNLQLIEQNRGSFLSAIDWLTDSNYLSHDYEQVRDEVVRLLCCFMLDDNRETLSSLTTSTKVIRRLSSILRELRNQGDIDDRGKKQLSNTRHTLSLLVYKCSYLRGPLHPLFDSRLVQIWLPLLLIAKEDSDVDVAAQTTNALSCCARCLIPSSNMESILMEICKENLHATSFKVRGGTVSFFQMWIFFHFFCLSNNVIALQECLLEYLFDESVEVREAASRSFISLACLNSMEVLETWSRRMMHILETNDKNSGTNREDDSRIRLRHGAALGASALILSQPFAILPWMPSLLVQVAYCIHDVPPISTCVRTLFSEFWRSHHDEWSKQKQMFEPEQLEAFNELLIAPSYYA</sequence>
<dbReference type="SUPFAM" id="SSF48371">
    <property type="entry name" value="ARM repeat"/>
    <property type="match status" value="2"/>
</dbReference>
<dbReference type="eggNOG" id="KOG1851">
    <property type="taxonomic scope" value="Eukaryota"/>
</dbReference>
<feature type="domain" description="Proteasome activator complex subunit 4 C-terminal" evidence="5">
    <location>
        <begin position="1709"/>
        <end position="1793"/>
    </location>
</feature>
<feature type="domain" description="Proteasome activator Blm10 middle HEAT repeats region" evidence="6">
    <location>
        <begin position="371"/>
        <end position="562"/>
    </location>
</feature>
<dbReference type="GO" id="GO:0005829">
    <property type="term" value="C:cytosol"/>
    <property type="evidence" value="ECO:0007669"/>
    <property type="project" value="TreeGrafter"/>
</dbReference>
<dbReference type="InterPro" id="IPR032430">
    <property type="entry name" value="Blm10_mid"/>
</dbReference>
<dbReference type="GO" id="GO:0000502">
    <property type="term" value="C:proteasome complex"/>
    <property type="evidence" value="ECO:0007669"/>
    <property type="project" value="UniProtKB-KW"/>
</dbReference>
<dbReference type="GO" id="GO:0006281">
    <property type="term" value="P:DNA repair"/>
    <property type="evidence" value="ECO:0007669"/>
    <property type="project" value="UniProtKB-KW"/>
</dbReference>
<accession>M2XRX9</accession>
<evidence type="ECO:0000259" key="5">
    <source>
        <dbReference type="Pfam" id="PF11919"/>
    </source>
</evidence>
<dbReference type="InterPro" id="IPR016024">
    <property type="entry name" value="ARM-type_fold"/>
</dbReference>
<evidence type="ECO:0000256" key="1">
    <source>
        <dbReference type="ARBA" id="ARBA00005739"/>
    </source>
</evidence>
<dbReference type="Proteomes" id="UP000030680">
    <property type="component" value="Unassembled WGS sequence"/>
</dbReference>
<keyword evidence="2" id="KW-0677">Repeat</keyword>
<dbReference type="KEGG" id="gsl:Gasu_59700"/>
<proteinExistence type="inferred from homology"/>
<dbReference type="OrthoDB" id="2266at2759"/>
<dbReference type="GO" id="GO:0016504">
    <property type="term" value="F:peptidase activator activity"/>
    <property type="evidence" value="ECO:0007669"/>
    <property type="project" value="InterPro"/>
</dbReference>
<dbReference type="RefSeq" id="XP_005702928.1">
    <property type="nucleotide sequence ID" value="XM_005702871.1"/>
</dbReference>
<dbReference type="Gene3D" id="1.25.10.10">
    <property type="entry name" value="Leucine-rich Repeat Variant"/>
    <property type="match status" value="1"/>
</dbReference>
<dbReference type="GO" id="GO:0005634">
    <property type="term" value="C:nucleus"/>
    <property type="evidence" value="ECO:0007669"/>
    <property type="project" value="TreeGrafter"/>
</dbReference>
<dbReference type="InterPro" id="IPR011989">
    <property type="entry name" value="ARM-like"/>
</dbReference>
<evidence type="ECO:0000256" key="2">
    <source>
        <dbReference type="ARBA" id="ARBA00022737"/>
    </source>
</evidence>
<dbReference type="STRING" id="130081.M2XRX9"/>
<dbReference type="GO" id="GO:0010499">
    <property type="term" value="P:proteasomal ubiquitin-independent protein catabolic process"/>
    <property type="evidence" value="ECO:0007669"/>
    <property type="project" value="TreeGrafter"/>
</dbReference>
<gene>
    <name evidence="7" type="ORF">Gasu_59700</name>
</gene>
<dbReference type="GO" id="GO:0070628">
    <property type="term" value="F:proteasome binding"/>
    <property type="evidence" value="ECO:0007669"/>
    <property type="project" value="InterPro"/>
</dbReference>
<dbReference type="PANTHER" id="PTHR32170">
    <property type="entry name" value="PROTEASOME ACTIVATOR COMPLEX SUBUNIT 4"/>
    <property type="match status" value="1"/>
</dbReference>
<dbReference type="EMBL" id="KB454550">
    <property type="protein sequence ID" value="EME26408.1"/>
    <property type="molecule type" value="Genomic_DNA"/>
</dbReference>
<dbReference type="Pfam" id="PF16507">
    <property type="entry name" value="HEAT_PSME4_mid"/>
    <property type="match status" value="1"/>
</dbReference>
<evidence type="ECO:0000256" key="3">
    <source>
        <dbReference type="ARBA" id="ARBA00022763"/>
    </source>
</evidence>
<keyword evidence="8" id="KW-1185">Reference proteome</keyword>
<dbReference type="InterPro" id="IPR035309">
    <property type="entry name" value="PSME4"/>
</dbReference>
<keyword evidence="3" id="KW-0227">DNA damage</keyword>
<reference evidence="8" key="1">
    <citation type="journal article" date="2013" name="Science">
        <title>Gene transfer from bacteria and archaea facilitated evolution of an extremophilic eukaryote.</title>
        <authorList>
            <person name="Schonknecht G."/>
            <person name="Chen W.H."/>
            <person name="Ternes C.M."/>
            <person name="Barbier G.G."/>
            <person name="Shrestha R.P."/>
            <person name="Stanke M."/>
            <person name="Brautigam A."/>
            <person name="Baker B.J."/>
            <person name="Banfield J.F."/>
            <person name="Garavito R.M."/>
            <person name="Carr K."/>
            <person name="Wilkerson C."/>
            <person name="Rensing S.A."/>
            <person name="Gagneul D."/>
            <person name="Dickenson N.E."/>
            <person name="Oesterhelt C."/>
            <person name="Lercher M.J."/>
            <person name="Weber A.P."/>
        </authorList>
    </citation>
    <scope>NUCLEOTIDE SEQUENCE [LARGE SCALE GENOMIC DNA]</scope>
    <source>
        <strain evidence="8">074W</strain>
    </source>
</reference>
<protein>
    <submittedName>
        <fullName evidence="7">Proteasome activator subunit 4</fullName>
    </submittedName>
</protein>
<comment type="similarity">
    <text evidence="1">Belongs to the BLM10 family.</text>
</comment>
<evidence type="ECO:0000313" key="8">
    <source>
        <dbReference type="Proteomes" id="UP000030680"/>
    </source>
</evidence>
<evidence type="ECO:0000256" key="4">
    <source>
        <dbReference type="ARBA" id="ARBA00023204"/>
    </source>
</evidence>
<name>M2XRX9_GALSU</name>
<organism evidence="7 8">
    <name type="scientific">Galdieria sulphuraria</name>
    <name type="common">Red alga</name>
    <dbReference type="NCBI Taxonomy" id="130081"/>
    <lineage>
        <taxon>Eukaryota</taxon>
        <taxon>Rhodophyta</taxon>
        <taxon>Bangiophyceae</taxon>
        <taxon>Galdieriales</taxon>
        <taxon>Galdieriaceae</taxon>
        <taxon>Galdieria</taxon>
    </lineage>
</organism>
<dbReference type="GeneID" id="17085370"/>
<evidence type="ECO:0000313" key="7">
    <source>
        <dbReference type="EMBL" id="EME26408.1"/>
    </source>
</evidence>
<dbReference type="InterPro" id="IPR021843">
    <property type="entry name" value="PSME4_C"/>
</dbReference>
<evidence type="ECO:0000259" key="6">
    <source>
        <dbReference type="Pfam" id="PF16507"/>
    </source>
</evidence>
<dbReference type="OMA" id="GCQHNEK"/>
<dbReference type="Gramene" id="EME26408">
    <property type="protein sequence ID" value="EME26408"/>
    <property type="gene ID" value="Gasu_59700"/>
</dbReference>
<keyword evidence="7" id="KW-0647">Proteasome</keyword>
<keyword evidence="4" id="KW-0234">DNA repair</keyword>
<dbReference type="PANTHER" id="PTHR32170:SF3">
    <property type="entry name" value="PROTEASOME ACTIVATOR COMPLEX SUBUNIT 4"/>
    <property type="match status" value="1"/>
</dbReference>